<sequence length="297" mass="30872">MAFPQSARRFAPALALTAAAGLMLSLAACTVTSNDSGDDGGSGDTSAAEATLAPPTIIKEGTLTVCTGDSAPNIYYDENNELQGVEIDIANALADKLGVTTTLGEYAFAGLIPALQAKQCDVIMGSLYIKPEREEIANFVPYLYSGTAVAVNKENPKKVTGFDDSLCGTKVVGITGATGAASAQEKSDECAANGEEPLAITLVDEATSALQQVLAGQADAFIDTTEIMSYYEQQSDGDLVAVGEPFGKIRIGAATLKENTELNDALDEAFAAMVEDGTYADILAEWGVESNDITQPE</sequence>
<evidence type="ECO:0000256" key="1">
    <source>
        <dbReference type="ARBA" id="ARBA00022729"/>
    </source>
</evidence>
<dbReference type="PANTHER" id="PTHR35936">
    <property type="entry name" value="MEMBRANE-BOUND LYTIC MUREIN TRANSGLYCOSYLASE F"/>
    <property type="match status" value="1"/>
</dbReference>
<dbReference type="Proteomes" id="UP000182690">
    <property type="component" value="Unassembled WGS sequence"/>
</dbReference>
<keyword evidence="1 2" id="KW-0732">Signal</keyword>
<evidence type="ECO:0000313" key="4">
    <source>
        <dbReference type="EMBL" id="SDQ16704.1"/>
    </source>
</evidence>
<dbReference type="RefSeq" id="WP_010155147.1">
    <property type="nucleotide sequence ID" value="NZ_FNKB01000001.1"/>
</dbReference>
<dbReference type="PANTHER" id="PTHR35936:SF17">
    <property type="entry name" value="ARGININE-BINDING EXTRACELLULAR PROTEIN ARTP"/>
    <property type="match status" value="1"/>
</dbReference>
<protein>
    <submittedName>
        <fullName evidence="4">Amino acid ABC transporter substrate-binding protein, PAAT family</fullName>
    </submittedName>
</protein>
<feature type="chain" id="PRO_5010216259" evidence="2">
    <location>
        <begin position="28"/>
        <end position="297"/>
    </location>
</feature>
<proteinExistence type="predicted"/>
<evidence type="ECO:0000313" key="5">
    <source>
        <dbReference type="Proteomes" id="UP000182690"/>
    </source>
</evidence>
<name>A0A1H0YND6_9MICO</name>
<dbReference type="SMART" id="SM00062">
    <property type="entry name" value="PBPb"/>
    <property type="match status" value="1"/>
</dbReference>
<evidence type="ECO:0000256" key="2">
    <source>
        <dbReference type="SAM" id="SignalP"/>
    </source>
</evidence>
<dbReference type="AlphaFoldDB" id="A0A1H0YND6"/>
<organism evidence="4 5">
    <name type="scientific">Leucobacter chromiiresistens</name>
    <dbReference type="NCBI Taxonomy" id="1079994"/>
    <lineage>
        <taxon>Bacteria</taxon>
        <taxon>Bacillati</taxon>
        <taxon>Actinomycetota</taxon>
        <taxon>Actinomycetes</taxon>
        <taxon>Micrococcales</taxon>
        <taxon>Microbacteriaceae</taxon>
        <taxon>Leucobacter</taxon>
    </lineage>
</organism>
<dbReference type="Gene3D" id="3.40.190.10">
    <property type="entry name" value="Periplasmic binding protein-like II"/>
    <property type="match status" value="2"/>
</dbReference>
<dbReference type="CDD" id="cd01004">
    <property type="entry name" value="PBP2_MidA_like"/>
    <property type="match status" value="1"/>
</dbReference>
<dbReference type="STRING" id="1079994.SAMN04488565_1042"/>
<gene>
    <name evidence="4" type="ORF">SAMN04488565_1042</name>
</gene>
<reference evidence="4 5" key="1">
    <citation type="submission" date="2016-10" db="EMBL/GenBank/DDBJ databases">
        <authorList>
            <person name="de Groot N.N."/>
        </authorList>
    </citation>
    <scope>NUCLEOTIDE SEQUENCE [LARGE SCALE GENOMIC DNA]</scope>
    <source>
        <strain evidence="4 5">DSM 22788</strain>
    </source>
</reference>
<dbReference type="eggNOG" id="COG0834">
    <property type="taxonomic scope" value="Bacteria"/>
</dbReference>
<dbReference type="EMBL" id="FNKB01000001">
    <property type="protein sequence ID" value="SDQ16704.1"/>
    <property type="molecule type" value="Genomic_DNA"/>
</dbReference>
<dbReference type="InterPro" id="IPR001638">
    <property type="entry name" value="Solute-binding_3/MltF_N"/>
</dbReference>
<feature type="signal peptide" evidence="2">
    <location>
        <begin position="1"/>
        <end position="27"/>
    </location>
</feature>
<evidence type="ECO:0000259" key="3">
    <source>
        <dbReference type="SMART" id="SM00062"/>
    </source>
</evidence>
<dbReference type="Pfam" id="PF00497">
    <property type="entry name" value="SBP_bac_3"/>
    <property type="match status" value="1"/>
</dbReference>
<dbReference type="SUPFAM" id="SSF53850">
    <property type="entry name" value="Periplasmic binding protein-like II"/>
    <property type="match status" value="1"/>
</dbReference>
<accession>A0A1H0YND6</accession>
<feature type="domain" description="Solute-binding protein family 3/N-terminal" evidence="3">
    <location>
        <begin position="62"/>
        <end position="290"/>
    </location>
</feature>